<sequence length="85" mass="8663">MDSENGACAETLLVVAELRPAGPSAGRPECGLRPAARRVAGAERSRSVINKGGAPLRARAPSRALHPQVIDSYSLATVAITGATA</sequence>
<dbReference type="AlphaFoldDB" id="A0A8J2M956"/>
<protein>
    <submittedName>
        <fullName evidence="1">(African queen) hypothetical protein</fullName>
    </submittedName>
</protein>
<evidence type="ECO:0000313" key="1">
    <source>
        <dbReference type="EMBL" id="CAG9558620.1"/>
    </source>
</evidence>
<evidence type="ECO:0000313" key="2">
    <source>
        <dbReference type="Proteomes" id="UP000789524"/>
    </source>
</evidence>
<accession>A0A8J2M956</accession>
<organism evidence="1 2">
    <name type="scientific">Danaus chrysippus</name>
    <name type="common">African queen</name>
    <dbReference type="NCBI Taxonomy" id="151541"/>
    <lineage>
        <taxon>Eukaryota</taxon>
        <taxon>Metazoa</taxon>
        <taxon>Ecdysozoa</taxon>
        <taxon>Arthropoda</taxon>
        <taxon>Hexapoda</taxon>
        <taxon>Insecta</taxon>
        <taxon>Pterygota</taxon>
        <taxon>Neoptera</taxon>
        <taxon>Endopterygota</taxon>
        <taxon>Lepidoptera</taxon>
        <taxon>Glossata</taxon>
        <taxon>Ditrysia</taxon>
        <taxon>Papilionoidea</taxon>
        <taxon>Nymphalidae</taxon>
        <taxon>Danainae</taxon>
        <taxon>Danaini</taxon>
        <taxon>Danaina</taxon>
        <taxon>Danaus</taxon>
        <taxon>Anosia</taxon>
    </lineage>
</organism>
<name>A0A8J2M956_9NEOP</name>
<reference evidence="1" key="1">
    <citation type="submission" date="2021-09" db="EMBL/GenBank/DDBJ databases">
        <authorList>
            <person name="Martin H S."/>
        </authorList>
    </citation>
    <scope>NUCLEOTIDE SEQUENCE</scope>
</reference>
<comment type="caution">
    <text evidence="1">The sequence shown here is derived from an EMBL/GenBank/DDBJ whole genome shotgun (WGS) entry which is preliminary data.</text>
</comment>
<dbReference type="Proteomes" id="UP000789524">
    <property type="component" value="Unassembled WGS sequence"/>
</dbReference>
<proteinExistence type="predicted"/>
<gene>
    <name evidence="1" type="ORF">DCHRY22_LOCUS672</name>
</gene>
<keyword evidence="2" id="KW-1185">Reference proteome</keyword>
<dbReference type="EMBL" id="CAKASE010000043">
    <property type="protein sequence ID" value="CAG9558620.1"/>
    <property type="molecule type" value="Genomic_DNA"/>
</dbReference>